<evidence type="ECO:0000256" key="4">
    <source>
        <dbReference type="ARBA" id="ARBA00022824"/>
    </source>
</evidence>
<comment type="pathway">
    <text evidence="7">Protein modification; protein glycosylation.</text>
</comment>
<dbReference type="EMBL" id="JAGSYN010000050">
    <property type="protein sequence ID" value="KAG7665419.1"/>
    <property type="molecule type" value="Genomic_DNA"/>
</dbReference>
<keyword evidence="3 7" id="KW-0812">Transmembrane</keyword>
<evidence type="ECO:0000313" key="9">
    <source>
        <dbReference type="Proteomes" id="UP000694255"/>
    </source>
</evidence>
<evidence type="ECO:0000256" key="2">
    <source>
        <dbReference type="ARBA" id="ARBA00010430"/>
    </source>
</evidence>
<keyword evidence="9" id="KW-1185">Reference proteome</keyword>
<keyword evidence="5 7" id="KW-1133">Transmembrane helix</keyword>
<dbReference type="GeneID" id="73467908"/>
<comment type="subcellular location">
    <subcellularLocation>
        <location evidence="1 7">Endoplasmic reticulum membrane</location>
        <topology evidence="1 7">Multi-pass membrane protein</topology>
    </subcellularLocation>
</comment>
<dbReference type="RefSeq" id="XP_049265651.1">
    <property type="nucleotide sequence ID" value="XM_049404726.1"/>
</dbReference>
<evidence type="ECO:0000256" key="1">
    <source>
        <dbReference type="ARBA" id="ARBA00004477"/>
    </source>
</evidence>
<comment type="subunit">
    <text evidence="7">Component of the dolichol-phosphate mannose (DPM) synthase complex.</text>
</comment>
<keyword evidence="6 7" id="KW-0472">Membrane</keyword>
<name>A0A8J5V4V7_9ASCO</name>
<evidence type="ECO:0000256" key="6">
    <source>
        <dbReference type="ARBA" id="ARBA00023136"/>
    </source>
</evidence>
<feature type="transmembrane region" description="Helical" evidence="7">
    <location>
        <begin position="40"/>
        <end position="61"/>
    </location>
</feature>
<dbReference type="Proteomes" id="UP000694255">
    <property type="component" value="Unassembled WGS sequence"/>
</dbReference>
<reference evidence="8 9" key="1">
    <citation type="journal article" date="2021" name="DNA Res.">
        <title>Genome analysis of Candida subhashii reveals its hybrid nature and dual mitochondrial genome conformations.</title>
        <authorList>
            <person name="Mixao V."/>
            <person name="Hegedusova E."/>
            <person name="Saus E."/>
            <person name="Pryszcz L.P."/>
            <person name="Cillingova A."/>
            <person name="Nosek J."/>
            <person name="Gabaldon T."/>
        </authorList>
    </citation>
    <scope>NUCLEOTIDE SEQUENCE [LARGE SCALE GENOMIC DNA]</scope>
    <source>
        <strain evidence="8 9">CBS 10753</strain>
    </source>
</reference>
<keyword evidence="4 7" id="KW-0256">Endoplasmic reticulum</keyword>
<proteinExistence type="inferred from homology"/>
<dbReference type="Pfam" id="PF08285">
    <property type="entry name" value="DPM3"/>
    <property type="match status" value="1"/>
</dbReference>
<evidence type="ECO:0000313" key="8">
    <source>
        <dbReference type="EMBL" id="KAG7665419.1"/>
    </source>
</evidence>
<dbReference type="PANTHER" id="PTHR16433:SF0">
    <property type="entry name" value="DOLICHOL-PHOSPHATE MANNOSYLTRANSFERASE SUBUNIT 3"/>
    <property type="match status" value="1"/>
</dbReference>
<comment type="similarity">
    <text evidence="2 7">Belongs to the DPM3 family.</text>
</comment>
<protein>
    <recommendedName>
        <fullName evidence="7">Dolichol-phosphate mannosyltransferase subunit 3</fullName>
    </recommendedName>
</protein>
<dbReference type="AlphaFoldDB" id="A0A8J5V4V7"/>
<dbReference type="OrthoDB" id="2014333at2759"/>
<dbReference type="GO" id="GO:0033185">
    <property type="term" value="C:dolichol-phosphate-mannose synthase complex"/>
    <property type="evidence" value="ECO:0007669"/>
    <property type="project" value="TreeGrafter"/>
</dbReference>
<evidence type="ECO:0000256" key="7">
    <source>
        <dbReference type="RuleBase" id="RU365085"/>
    </source>
</evidence>
<comment type="caution">
    <text evidence="8">The sequence shown here is derived from an EMBL/GenBank/DDBJ whole genome shotgun (WGS) entry which is preliminary data.</text>
</comment>
<evidence type="ECO:0000256" key="3">
    <source>
        <dbReference type="ARBA" id="ARBA00022692"/>
    </source>
</evidence>
<dbReference type="UniPathway" id="UPA00378"/>
<dbReference type="InterPro" id="IPR013174">
    <property type="entry name" value="DPM3"/>
</dbReference>
<dbReference type="GO" id="GO:0005789">
    <property type="term" value="C:endoplasmic reticulum membrane"/>
    <property type="evidence" value="ECO:0007669"/>
    <property type="project" value="UniProtKB-SubCell"/>
</dbReference>
<organism evidence="8 9">
    <name type="scientific">[Candida] subhashii</name>
    <dbReference type="NCBI Taxonomy" id="561895"/>
    <lineage>
        <taxon>Eukaryota</taxon>
        <taxon>Fungi</taxon>
        <taxon>Dikarya</taxon>
        <taxon>Ascomycota</taxon>
        <taxon>Saccharomycotina</taxon>
        <taxon>Pichiomycetes</taxon>
        <taxon>Debaryomycetaceae</taxon>
        <taxon>Spathaspora</taxon>
    </lineage>
</organism>
<accession>A0A8J5V4V7</accession>
<gene>
    <name evidence="8" type="ORF">J8A68_001107</name>
</gene>
<sequence length="92" mass="10458">MTKATETGLTLFAISAIYYALWTKLIPIPELLHEEILPYLPWWALVSFGAYALATLGWGIVTFKDKEDKYKELVGQIEEAKGFYKSKGIELD</sequence>
<comment type="function">
    <text evidence="7">Stabilizer subunit of the dolichol-phosphate mannose (DPM) synthase complex; tethers catalytic subunit to the ER.</text>
</comment>
<dbReference type="PANTHER" id="PTHR16433">
    <property type="entry name" value="DOLICHOL-PHOSPHATE MANNOSYLTRANSFERASE SUBUNIT 3"/>
    <property type="match status" value="1"/>
</dbReference>
<evidence type="ECO:0000256" key="5">
    <source>
        <dbReference type="ARBA" id="ARBA00022989"/>
    </source>
</evidence>
<dbReference type="GO" id="GO:0006506">
    <property type="term" value="P:GPI anchor biosynthetic process"/>
    <property type="evidence" value="ECO:0007669"/>
    <property type="project" value="TreeGrafter"/>
</dbReference>
<feature type="transmembrane region" description="Helical" evidence="7">
    <location>
        <begin position="7"/>
        <end position="28"/>
    </location>
</feature>